<dbReference type="Proteomes" id="UP000181969">
    <property type="component" value="Unassembled WGS sequence"/>
</dbReference>
<accession>A0A1I4FB51</accession>
<dbReference type="EMBL" id="FOTJ01000001">
    <property type="protein sequence ID" value="SFL15195.1"/>
    <property type="molecule type" value="Genomic_DNA"/>
</dbReference>
<proteinExistence type="predicted"/>
<organism evidence="1 2">
    <name type="scientific">Lactococcus garvieae</name>
    <dbReference type="NCBI Taxonomy" id="1363"/>
    <lineage>
        <taxon>Bacteria</taxon>
        <taxon>Bacillati</taxon>
        <taxon>Bacillota</taxon>
        <taxon>Bacilli</taxon>
        <taxon>Lactobacillales</taxon>
        <taxon>Streptococcaceae</taxon>
        <taxon>Lactococcus</taxon>
    </lineage>
</organism>
<dbReference type="RefSeq" id="WP_074750376.1">
    <property type="nucleotide sequence ID" value="NZ_FOTJ01000001.1"/>
</dbReference>
<dbReference type="AlphaFoldDB" id="A0A1I4FB51"/>
<gene>
    <name evidence="1" type="ORF">SAMN05216438_101552</name>
</gene>
<evidence type="ECO:0000313" key="2">
    <source>
        <dbReference type="Proteomes" id="UP000181969"/>
    </source>
</evidence>
<evidence type="ECO:0000313" key="1">
    <source>
        <dbReference type="EMBL" id="SFL15195.1"/>
    </source>
</evidence>
<protein>
    <submittedName>
        <fullName evidence="1">Uncharacterized protein</fullName>
    </submittedName>
</protein>
<reference evidence="1 2" key="1">
    <citation type="submission" date="2016-10" db="EMBL/GenBank/DDBJ databases">
        <authorList>
            <person name="de Groot N.N."/>
        </authorList>
    </citation>
    <scope>NUCLEOTIDE SEQUENCE [LARGE SCALE GENOMIC DNA]</scope>
    <source>
        <strain evidence="1 2">M79</strain>
    </source>
</reference>
<name>A0A1I4FB51_9LACT</name>
<sequence length="69" mass="7981">MEKYKNGEFILNLPQTGADLETNDRFTYGDFDAFKFEHDLKNLKYIVLKDESKSSGVTTFKVVGKLTRK</sequence>